<dbReference type="RefSeq" id="XP_007398419.1">
    <property type="nucleotide sequence ID" value="XM_007398357.1"/>
</dbReference>
<dbReference type="Proteomes" id="UP000008370">
    <property type="component" value="Unassembled WGS sequence"/>
</dbReference>
<gene>
    <name evidence="1" type="ORF">PHACADRAFT_260238</name>
</gene>
<reference evidence="1 2" key="1">
    <citation type="journal article" date="2012" name="BMC Genomics">
        <title>Comparative genomics of the white-rot fungi, Phanerochaete carnosa and P. chrysosporium, to elucidate the genetic basis of the distinct wood types they colonize.</title>
        <authorList>
            <person name="Suzuki H."/>
            <person name="MacDonald J."/>
            <person name="Syed K."/>
            <person name="Salamov A."/>
            <person name="Hori C."/>
            <person name="Aerts A."/>
            <person name="Henrissat B."/>
            <person name="Wiebenga A."/>
            <person name="vanKuyk P.A."/>
            <person name="Barry K."/>
            <person name="Lindquist E."/>
            <person name="LaButti K."/>
            <person name="Lapidus A."/>
            <person name="Lucas S."/>
            <person name="Coutinho P."/>
            <person name="Gong Y."/>
            <person name="Samejima M."/>
            <person name="Mahadevan R."/>
            <person name="Abou-Zaid M."/>
            <person name="de Vries R.P."/>
            <person name="Igarashi K."/>
            <person name="Yadav J.S."/>
            <person name="Grigoriev I.V."/>
            <person name="Master E.R."/>
        </authorList>
    </citation>
    <scope>NUCLEOTIDE SEQUENCE [LARGE SCALE GENOMIC DNA]</scope>
    <source>
        <strain evidence="1 2">HHB-10118-sp</strain>
    </source>
</reference>
<evidence type="ECO:0000313" key="1">
    <source>
        <dbReference type="EMBL" id="EKM53741.1"/>
    </source>
</evidence>
<keyword evidence="2" id="KW-1185">Reference proteome</keyword>
<dbReference type="KEGG" id="pco:PHACADRAFT_260238"/>
<protein>
    <submittedName>
        <fullName evidence="1">Uncharacterized protein</fullName>
    </submittedName>
</protein>
<sequence length="55" mass="5790">MHHVRPPARATITYRALGALPATGSACSSGGKRRDGAFTGVDSSEENFVLSMPTR</sequence>
<dbReference type="PROSITE" id="PS51257">
    <property type="entry name" value="PROKAR_LIPOPROTEIN"/>
    <property type="match status" value="1"/>
</dbReference>
<dbReference type="InParanoid" id="K5UUQ2"/>
<dbReference type="GeneID" id="18917672"/>
<proteinExistence type="predicted"/>
<dbReference type="HOGENOM" id="CLU_3033124_0_0_1"/>
<accession>K5UUQ2</accession>
<evidence type="ECO:0000313" key="2">
    <source>
        <dbReference type="Proteomes" id="UP000008370"/>
    </source>
</evidence>
<organism evidence="1 2">
    <name type="scientific">Phanerochaete carnosa (strain HHB-10118-sp)</name>
    <name type="common">White-rot fungus</name>
    <name type="synonym">Peniophora carnosa</name>
    <dbReference type="NCBI Taxonomy" id="650164"/>
    <lineage>
        <taxon>Eukaryota</taxon>
        <taxon>Fungi</taxon>
        <taxon>Dikarya</taxon>
        <taxon>Basidiomycota</taxon>
        <taxon>Agaricomycotina</taxon>
        <taxon>Agaricomycetes</taxon>
        <taxon>Polyporales</taxon>
        <taxon>Phanerochaetaceae</taxon>
        <taxon>Phanerochaete</taxon>
    </lineage>
</organism>
<name>K5UUQ2_PHACS</name>
<dbReference type="EMBL" id="JH930474">
    <property type="protein sequence ID" value="EKM53741.1"/>
    <property type="molecule type" value="Genomic_DNA"/>
</dbReference>
<dbReference type="AlphaFoldDB" id="K5UUQ2"/>